<dbReference type="STRING" id="452652.KSE_39820"/>
<name>E4NEJ2_KITSK</name>
<accession>E4NEJ2</accession>
<feature type="domain" description="NAD-dependent epimerase/dehydratase" evidence="1">
    <location>
        <begin position="6"/>
        <end position="215"/>
    </location>
</feature>
<evidence type="ECO:0000313" key="3">
    <source>
        <dbReference type="Proteomes" id="UP000007076"/>
    </source>
</evidence>
<protein>
    <submittedName>
        <fullName evidence="2">Putative NAD-dependent epimerase/dehydratase</fullName>
    </submittedName>
</protein>
<dbReference type="eggNOG" id="COG0451">
    <property type="taxonomic scope" value="Bacteria"/>
</dbReference>
<gene>
    <name evidence="2" type="ordered locus">KSE_39820</name>
</gene>
<keyword evidence="3" id="KW-1185">Reference proteome</keyword>
<dbReference type="InterPro" id="IPR001509">
    <property type="entry name" value="Epimerase_deHydtase"/>
</dbReference>
<organism evidence="2 3">
    <name type="scientific">Kitasatospora setae (strain ATCC 33774 / DSM 43861 / JCM 3304 / KCC A-0304 / NBRC 14216 / KM-6054)</name>
    <name type="common">Streptomyces setae</name>
    <dbReference type="NCBI Taxonomy" id="452652"/>
    <lineage>
        <taxon>Bacteria</taxon>
        <taxon>Bacillati</taxon>
        <taxon>Actinomycetota</taxon>
        <taxon>Actinomycetes</taxon>
        <taxon>Kitasatosporales</taxon>
        <taxon>Streptomycetaceae</taxon>
        <taxon>Kitasatospora</taxon>
    </lineage>
</organism>
<sequence length="303" mass="31391">MPPLTIALTGATGFCGSHLAALATARGHRVLALGRRPARHGTHLPWDAASGAVPPELRAADLVVHCAAAVGDHPPGSPAEREQYAVNVRATERLLAAAAGRPFVFVSSASVYDPRPDRSLVGEEHPTAGGHLNAYGRTKSLADALALAAGAVVLRPRAVYGPGDPHLVPRLLAAVRYGVLPLPGGDVPLSLTAVENLAEACLLAAGWPPGAYNVADRAPYARDAALRAVLAAHRRRARLLHVPPRLAALAAGRRPGVTAYALDQLAHPVVLDTRKSRSRGFTPGRDLGDYLAAGAGVSSSRPS</sequence>
<dbReference type="InterPro" id="IPR050177">
    <property type="entry name" value="Lipid_A_modif_metabolic_enz"/>
</dbReference>
<dbReference type="SUPFAM" id="SSF51735">
    <property type="entry name" value="NAD(P)-binding Rossmann-fold domains"/>
    <property type="match status" value="1"/>
</dbReference>
<dbReference type="PANTHER" id="PTHR43245">
    <property type="entry name" value="BIFUNCTIONAL POLYMYXIN RESISTANCE PROTEIN ARNA"/>
    <property type="match status" value="1"/>
</dbReference>
<dbReference type="AlphaFoldDB" id="E4NEJ2"/>
<dbReference type="Pfam" id="PF01370">
    <property type="entry name" value="Epimerase"/>
    <property type="match status" value="1"/>
</dbReference>
<dbReference type="PANTHER" id="PTHR43245:SF51">
    <property type="entry name" value="SHORT CHAIN DEHYDROGENASE_REDUCTASE FAMILY 42E, MEMBER 2"/>
    <property type="match status" value="1"/>
</dbReference>
<dbReference type="HOGENOM" id="CLU_007383_6_1_11"/>
<dbReference type="Gene3D" id="3.40.50.720">
    <property type="entry name" value="NAD(P)-binding Rossmann-like Domain"/>
    <property type="match status" value="1"/>
</dbReference>
<dbReference type="KEGG" id="ksk:KSE_39820"/>
<proteinExistence type="predicted"/>
<evidence type="ECO:0000313" key="2">
    <source>
        <dbReference type="EMBL" id="BAJ29778.1"/>
    </source>
</evidence>
<reference evidence="2 3" key="1">
    <citation type="journal article" date="2010" name="DNA Res.">
        <title>Genome sequence of Kitasatospora setae NBRC 14216T: an evolutionary snapshot of the family Streptomycetaceae.</title>
        <authorList>
            <person name="Ichikawa N."/>
            <person name="Oguchi A."/>
            <person name="Ikeda H."/>
            <person name="Ishikawa J."/>
            <person name="Kitani S."/>
            <person name="Watanabe Y."/>
            <person name="Nakamura S."/>
            <person name="Katano Y."/>
            <person name="Kishi E."/>
            <person name="Sasagawa M."/>
            <person name="Ankai A."/>
            <person name="Fukui S."/>
            <person name="Hashimoto Y."/>
            <person name="Kamata S."/>
            <person name="Otoguro M."/>
            <person name="Tanikawa S."/>
            <person name="Nihira T."/>
            <person name="Horinouchi S."/>
            <person name="Ohnishi Y."/>
            <person name="Hayakawa M."/>
            <person name="Kuzuyama T."/>
            <person name="Arisawa A."/>
            <person name="Nomoto F."/>
            <person name="Miura H."/>
            <person name="Takahashi Y."/>
            <person name="Fujita N."/>
        </authorList>
    </citation>
    <scope>NUCLEOTIDE SEQUENCE [LARGE SCALE GENOMIC DNA]</scope>
    <source>
        <strain evidence="3">ATCC 33774 / DSM 43861 / JCM 3304 / KCC A-0304 / NBRC 14216 / KM-6054</strain>
    </source>
</reference>
<evidence type="ECO:0000259" key="1">
    <source>
        <dbReference type="Pfam" id="PF01370"/>
    </source>
</evidence>
<dbReference type="EMBL" id="AP010968">
    <property type="protein sequence ID" value="BAJ29778.1"/>
    <property type="molecule type" value="Genomic_DNA"/>
</dbReference>
<dbReference type="InterPro" id="IPR036291">
    <property type="entry name" value="NAD(P)-bd_dom_sf"/>
</dbReference>
<dbReference type="RefSeq" id="WP_014137083.1">
    <property type="nucleotide sequence ID" value="NC_016109.1"/>
</dbReference>
<dbReference type="PATRIC" id="fig|452652.3.peg.3979"/>
<dbReference type="Proteomes" id="UP000007076">
    <property type="component" value="Chromosome"/>
</dbReference>